<dbReference type="RefSeq" id="WP_063190513.1">
    <property type="nucleotide sequence ID" value="NZ_JAUKEI010000005.1"/>
</dbReference>
<sequence length="111" mass="13069">MNSIDESTRASLLKELQDDLLITWEDEDTNRRLQNHITKSAAYLEELTGTSLDFSENIRARELLLERCRYQHNSATDEFEVNFERELSRFILKEAVNAYRKARVIDDETLS</sequence>
<evidence type="ECO:0000313" key="1">
    <source>
        <dbReference type="EMBL" id="KZE53400.1"/>
    </source>
</evidence>
<evidence type="ECO:0000313" key="2">
    <source>
        <dbReference type="Proteomes" id="UP000076510"/>
    </source>
</evidence>
<reference evidence="2" key="1">
    <citation type="submission" date="2016-01" db="EMBL/GenBank/DDBJ databases">
        <title>Whole genome sequencing of Bhargavaea cecembensis T14.</title>
        <authorList>
            <person name="Hong K.W."/>
        </authorList>
    </citation>
    <scope>NUCLEOTIDE SEQUENCE [LARGE SCALE GENOMIC DNA]</scope>
    <source>
        <strain evidence="2">M19</strain>
    </source>
</reference>
<dbReference type="AlphaFoldDB" id="A0A163MUC9"/>
<protein>
    <recommendedName>
        <fullName evidence="3">Phage gp6-like head-tail connector protein</fullName>
    </recommendedName>
</protein>
<evidence type="ECO:0008006" key="3">
    <source>
        <dbReference type="Google" id="ProtNLM"/>
    </source>
</evidence>
<name>A0A163MUC9_9BACI</name>
<dbReference type="OrthoDB" id="2362564at2"/>
<dbReference type="EMBL" id="LQQY01000002">
    <property type="protein sequence ID" value="KZE53400.1"/>
    <property type="molecule type" value="Genomic_DNA"/>
</dbReference>
<proteinExistence type="predicted"/>
<organism evidence="1 2">
    <name type="scientific">Rossellomorea marisflavi</name>
    <dbReference type="NCBI Taxonomy" id="189381"/>
    <lineage>
        <taxon>Bacteria</taxon>
        <taxon>Bacillati</taxon>
        <taxon>Bacillota</taxon>
        <taxon>Bacilli</taxon>
        <taxon>Bacillales</taxon>
        <taxon>Bacillaceae</taxon>
        <taxon>Rossellomorea</taxon>
    </lineage>
</organism>
<dbReference type="Proteomes" id="UP000076510">
    <property type="component" value="Unassembled WGS sequence"/>
</dbReference>
<accession>A0A163MUC9</accession>
<comment type="caution">
    <text evidence="1">The sequence shown here is derived from an EMBL/GenBank/DDBJ whole genome shotgun (WGS) entry which is preliminary data.</text>
</comment>
<gene>
    <name evidence="1" type="ORF">AV649_11605</name>
</gene>